<name>A0A5N3ZZ36_PHOPY</name>
<dbReference type="AlphaFoldDB" id="A0A5N3ZZ36"/>
<dbReference type="EMBL" id="VVIM01001891">
    <property type="protein sequence ID" value="KAB0790125.1"/>
    <property type="molecule type" value="Genomic_DNA"/>
</dbReference>
<dbReference type="Proteomes" id="UP000327044">
    <property type="component" value="Unassembled WGS sequence"/>
</dbReference>
<accession>A0A5N3ZZ36</accession>
<feature type="compositionally biased region" description="Basic and acidic residues" evidence="1">
    <location>
        <begin position="198"/>
        <end position="219"/>
    </location>
</feature>
<proteinExistence type="predicted"/>
<feature type="region of interest" description="Disordered" evidence="1">
    <location>
        <begin position="151"/>
        <end position="219"/>
    </location>
</feature>
<comment type="caution">
    <text evidence="3">The sequence shown here is derived from an EMBL/GenBank/DDBJ whole genome shotgun (WGS) entry which is preliminary data.</text>
</comment>
<sequence length="264" mass="29677">MCSKRTKEILKLSAMKCGNRNGKRKHFKLISKLIFNFSPTESIDQVSTSAEMDSSLIEVLPALICGSSIQSAVNQTHQQLLLSTPLGDTILETFMDLQAVPPVPVESNEFQPQDRNGDYLELVTMQQQSPLCSIDENHGFEAVDEYEDMGEVDVSDDQDKVPNEEEMNTSNENGELEDSVTDDGKRRVGDGGMTTDEDTTRKHDVLQDDGSDDRKKKGLEVVERGLLKKIEPENVLSSPRRGHRLKERKKEKGGWNIQRKRGNK</sequence>
<keyword evidence="4" id="KW-1185">Reference proteome</keyword>
<evidence type="ECO:0000256" key="1">
    <source>
        <dbReference type="SAM" id="MobiDB-lite"/>
    </source>
</evidence>
<evidence type="ECO:0000313" key="4">
    <source>
        <dbReference type="Proteomes" id="UP000327044"/>
    </source>
</evidence>
<evidence type="ECO:0000313" key="3">
    <source>
        <dbReference type="EMBL" id="KAB0790316.1"/>
    </source>
</evidence>
<gene>
    <name evidence="3" type="ORF">PPYR_15345</name>
    <name evidence="2" type="ORF">PPYR_15558</name>
</gene>
<feature type="region of interest" description="Disordered" evidence="1">
    <location>
        <begin position="231"/>
        <end position="264"/>
    </location>
</feature>
<organism evidence="3 4">
    <name type="scientific">Photinus pyralis</name>
    <name type="common">Common eastern firefly</name>
    <name type="synonym">Lampyris pyralis</name>
    <dbReference type="NCBI Taxonomy" id="7054"/>
    <lineage>
        <taxon>Eukaryota</taxon>
        <taxon>Metazoa</taxon>
        <taxon>Ecdysozoa</taxon>
        <taxon>Arthropoda</taxon>
        <taxon>Hexapoda</taxon>
        <taxon>Insecta</taxon>
        <taxon>Pterygota</taxon>
        <taxon>Neoptera</taxon>
        <taxon>Endopterygota</taxon>
        <taxon>Coleoptera</taxon>
        <taxon>Polyphaga</taxon>
        <taxon>Elateriformia</taxon>
        <taxon>Elateroidea</taxon>
        <taxon>Lampyridae</taxon>
        <taxon>Lampyrinae</taxon>
        <taxon>Photinus</taxon>
    </lineage>
</organism>
<reference evidence="3" key="2">
    <citation type="submission" date="2019-08" db="EMBL/GenBank/DDBJ databases">
        <authorList>
            <consortium name="Photinus pyralis genome working group"/>
            <person name="Fallon T.R."/>
            <person name="Sander Lower S.E."/>
            <person name="Weng J.-K."/>
        </authorList>
    </citation>
    <scope>NUCLEOTIDE SEQUENCE</scope>
    <source>
        <strain evidence="3">1611_PpyrPB1</strain>
        <tissue evidence="3">Whole body</tissue>
    </source>
</reference>
<dbReference type="InParanoid" id="A0A5N3ZZ36"/>
<protein>
    <submittedName>
        <fullName evidence="3">Uncharacterized protein</fullName>
    </submittedName>
</protein>
<evidence type="ECO:0000313" key="2">
    <source>
        <dbReference type="EMBL" id="KAB0790125.1"/>
    </source>
</evidence>
<reference evidence="3 4" key="1">
    <citation type="journal article" date="2018" name="Elife">
        <title>Firefly genomes illuminate parallel origins of bioluminescence in beetles.</title>
        <authorList>
            <person name="Fallon T.R."/>
            <person name="Lower S.E."/>
            <person name="Chang C.H."/>
            <person name="Bessho-Uehara M."/>
            <person name="Martin G.J."/>
            <person name="Bewick A.J."/>
            <person name="Behringer M."/>
            <person name="Debat H.J."/>
            <person name="Wong I."/>
            <person name="Day J.C."/>
            <person name="Suvorov A."/>
            <person name="Silva C.J."/>
            <person name="Stanger-Hall K.F."/>
            <person name="Hall D.W."/>
            <person name="Schmitz R.J."/>
            <person name="Nelson D.R."/>
            <person name="Lewis S.M."/>
            <person name="Shigenobu S."/>
            <person name="Bybee S.M."/>
            <person name="Larracuente A.M."/>
            <person name="Oba Y."/>
            <person name="Weng J.K."/>
        </authorList>
    </citation>
    <scope>NUCLEOTIDE SEQUENCE [LARGE SCALE GENOMIC DNA]</scope>
    <source>
        <strain evidence="3">1611_PpyrPB1</strain>
        <tissue evidence="3">Whole body</tissue>
    </source>
</reference>
<dbReference type="EMBL" id="VVIM01001506">
    <property type="protein sequence ID" value="KAB0790316.1"/>
    <property type="molecule type" value="Genomic_DNA"/>
</dbReference>